<evidence type="ECO:0000313" key="5">
    <source>
        <dbReference type="Proteomes" id="UP000243859"/>
    </source>
</evidence>
<dbReference type="GO" id="GO:0015074">
    <property type="term" value="P:DNA integration"/>
    <property type="evidence" value="ECO:0007669"/>
    <property type="project" value="InterPro"/>
</dbReference>
<dbReference type="Pfam" id="PF00589">
    <property type="entry name" value="Phage_integrase"/>
    <property type="match status" value="1"/>
</dbReference>
<dbReference type="InterPro" id="IPR002104">
    <property type="entry name" value="Integrase_catalytic"/>
</dbReference>
<dbReference type="SUPFAM" id="SSF56349">
    <property type="entry name" value="DNA breaking-rejoining enzymes"/>
    <property type="match status" value="1"/>
</dbReference>
<evidence type="ECO:0000256" key="1">
    <source>
        <dbReference type="ARBA" id="ARBA00023125"/>
    </source>
</evidence>
<dbReference type="AlphaFoldDB" id="A0A2T5BVV5"/>
<dbReference type="Gene3D" id="1.10.150.130">
    <property type="match status" value="1"/>
</dbReference>
<feature type="domain" description="Tyr recombinase" evidence="3">
    <location>
        <begin position="140"/>
        <end position="308"/>
    </location>
</feature>
<dbReference type="GO" id="GO:0006310">
    <property type="term" value="P:DNA recombination"/>
    <property type="evidence" value="ECO:0007669"/>
    <property type="project" value="UniProtKB-KW"/>
</dbReference>
<dbReference type="EMBL" id="QAAA01000002">
    <property type="protein sequence ID" value="PTN03718.1"/>
    <property type="molecule type" value="Genomic_DNA"/>
</dbReference>
<protein>
    <submittedName>
        <fullName evidence="4">Integrase</fullName>
    </submittedName>
</protein>
<dbReference type="Proteomes" id="UP000243859">
    <property type="component" value="Unassembled WGS sequence"/>
</dbReference>
<evidence type="ECO:0000256" key="2">
    <source>
        <dbReference type="ARBA" id="ARBA00023172"/>
    </source>
</evidence>
<dbReference type="InterPro" id="IPR010998">
    <property type="entry name" value="Integrase_recombinase_N"/>
</dbReference>
<dbReference type="InterPro" id="IPR011010">
    <property type="entry name" value="DNA_brk_join_enz"/>
</dbReference>
<dbReference type="GO" id="GO:0003677">
    <property type="term" value="F:DNA binding"/>
    <property type="evidence" value="ECO:0007669"/>
    <property type="project" value="UniProtKB-KW"/>
</dbReference>
<evidence type="ECO:0000259" key="3">
    <source>
        <dbReference type="PROSITE" id="PS51898"/>
    </source>
</evidence>
<dbReference type="Gene3D" id="1.10.443.10">
    <property type="entry name" value="Intergrase catalytic core"/>
    <property type="match status" value="1"/>
</dbReference>
<reference evidence="4 5" key="1">
    <citation type="submission" date="2018-04" db="EMBL/GenBank/DDBJ databases">
        <title>Genomic Encyclopedia of Archaeal and Bacterial Type Strains, Phase II (KMG-II): from individual species to whole genera.</title>
        <authorList>
            <person name="Goeker M."/>
        </authorList>
    </citation>
    <scope>NUCLEOTIDE SEQUENCE [LARGE SCALE GENOMIC DNA]</scope>
    <source>
        <strain evidence="4 5">DSM 18064</strain>
    </source>
</reference>
<gene>
    <name evidence="4" type="ORF">C8N32_102248</name>
</gene>
<accession>A0A2T5BVV5</accession>
<keyword evidence="5" id="KW-1185">Reference proteome</keyword>
<dbReference type="InterPro" id="IPR013762">
    <property type="entry name" value="Integrase-like_cat_sf"/>
</dbReference>
<organism evidence="4 5">
    <name type="scientific">Rhodovulum imhoffii</name>
    <dbReference type="NCBI Taxonomy" id="365340"/>
    <lineage>
        <taxon>Bacteria</taxon>
        <taxon>Pseudomonadati</taxon>
        <taxon>Pseudomonadota</taxon>
        <taxon>Alphaproteobacteria</taxon>
        <taxon>Rhodobacterales</taxon>
        <taxon>Paracoccaceae</taxon>
        <taxon>Rhodovulum</taxon>
    </lineage>
</organism>
<keyword evidence="2" id="KW-0233">DNA recombination</keyword>
<evidence type="ECO:0000313" key="4">
    <source>
        <dbReference type="EMBL" id="PTN03718.1"/>
    </source>
</evidence>
<comment type="caution">
    <text evidence="4">The sequence shown here is derived from an EMBL/GenBank/DDBJ whole genome shotgun (WGS) entry which is preliminary data.</text>
</comment>
<proteinExistence type="predicted"/>
<sequence>MKGVRVDCYLPGAYGSAEFRAAYEAAVEGARVPVARAAPGTVAFLIETYLASSAYADLAAKTKSTKRGRLDWIKTAIGEAKYADLLPRHVEALMDKKGGPEAANRCKKDLAQLYELAAKRFGFRGQNPAKLADSRKTRKGGFHTWTDAEIAQFRDHFESGTQARLAFEVFLGTGAARQDAAALTRANIRGGRLSYRRGKTGQEVDLPILPELARELAHVASTQMVLIGHGDGQAYRPESLGNWFRDRCVEAGLPHCTPHGLRKAGARRLAEHGATEWEVMAFLAHGTAKEASRYVAAANRAKLTTSGLARLRVKKEQN</sequence>
<name>A0A2T5BVV5_9RHOB</name>
<keyword evidence="1" id="KW-0238">DNA-binding</keyword>
<dbReference type="PROSITE" id="PS51898">
    <property type="entry name" value="TYR_RECOMBINASE"/>
    <property type="match status" value="1"/>
</dbReference>